<dbReference type="GO" id="GO:0006882">
    <property type="term" value="P:intracellular zinc ion homeostasis"/>
    <property type="evidence" value="ECO:0007669"/>
    <property type="project" value="TreeGrafter"/>
</dbReference>
<feature type="transmembrane region" description="Helical" evidence="6">
    <location>
        <begin position="206"/>
        <end position="224"/>
    </location>
</feature>
<reference evidence="7 8" key="1">
    <citation type="submission" date="2016-10" db="EMBL/GenBank/DDBJ databases">
        <authorList>
            <person name="de Groot N.N."/>
        </authorList>
    </citation>
    <scope>NUCLEOTIDE SEQUENCE [LARGE SCALE GENOMIC DNA]</scope>
    <source>
        <strain evidence="7 8">AB35.6</strain>
    </source>
</reference>
<dbReference type="InterPro" id="IPR003689">
    <property type="entry name" value="ZIP"/>
</dbReference>
<dbReference type="AlphaFoldDB" id="A0A1H4J0U2"/>
<name>A0A1H4J0U2_9BACT</name>
<sequence length="259" mass="27478">MEASIAVAAIQVVAMAAALWLSARHRLLERGMGYLVSLAVGVLLATALLHILPEAIVAVGNRPALWFTFLATIFALFCFERIFATLTGHPVETPAQGEPDCGPHHHHHHEHGSRPVSLIFGGMLHSFVDGVSVAAAFAAGRRIGWLTAVAITLHEVPHRMGDYALLRHLEVSPARAQRFLLLIAAAAMAGVAVVGFAGHTFAATNWLLPVSAASFVYIALVNLMPELPGESTIRSVCLQLACMIAGAVLVAMILRVPGS</sequence>
<gene>
    <name evidence="7" type="ORF">SAMN05443244_0273</name>
</gene>
<dbReference type="RefSeq" id="WP_074652004.1">
    <property type="nucleotide sequence ID" value="NZ_FNSD01000001.1"/>
</dbReference>
<evidence type="ECO:0000256" key="1">
    <source>
        <dbReference type="ARBA" id="ARBA00004141"/>
    </source>
</evidence>
<feature type="transmembrane region" description="Helical" evidence="6">
    <location>
        <begin position="236"/>
        <end position="256"/>
    </location>
</feature>
<feature type="transmembrane region" description="Helical" evidence="6">
    <location>
        <begin position="64"/>
        <end position="83"/>
    </location>
</feature>
<evidence type="ECO:0000256" key="5">
    <source>
        <dbReference type="SAM" id="MobiDB-lite"/>
    </source>
</evidence>
<feature type="transmembrane region" description="Helical" evidence="6">
    <location>
        <begin position="6"/>
        <end position="22"/>
    </location>
</feature>
<dbReference type="PANTHER" id="PTHR16950">
    <property type="entry name" value="ZINC TRANSPORTER SLC39A7 HISTIDINE-RICH MEMBRANE PROTEIN KE4"/>
    <property type="match status" value="1"/>
</dbReference>
<dbReference type="PANTHER" id="PTHR16950:SF16">
    <property type="entry name" value="ZINC TRANSPORTER ZIP13"/>
    <property type="match status" value="1"/>
</dbReference>
<evidence type="ECO:0000313" key="7">
    <source>
        <dbReference type="EMBL" id="SEB39929.1"/>
    </source>
</evidence>
<accession>A0A1H4J0U2</accession>
<feature type="region of interest" description="Disordered" evidence="5">
    <location>
        <begin position="94"/>
        <end position="113"/>
    </location>
</feature>
<organism evidence="7 8">
    <name type="scientific">Terriglobus roseus</name>
    <dbReference type="NCBI Taxonomy" id="392734"/>
    <lineage>
        <taxon>Bacteria</taxon>
        <taxon>Pseudomonadati</taxon>
        <taxon>Acidobacteriota</taxon>
        <taxon>Terriglobia</taxon>
        <taxon>Terriglobales</taxon>
        <taxon>Acidobacteriaceae</taxon>
        <taxon>Terriglobus</taxon>
    </lineage>
</organism>
<evidence type="ECO:0000256" key="3">
    <source>
        <dbReference type="ARBA" id="ARBA00022989"/>
    </source>
</evidence>
<dbReference type="GO" id="GO:0016020">
    <property type="term" value="C:membrane"/>
    <property type="evidence" value="ECO:0007669"/>
    <property type="project" value="UniProtKB-SubCell"/>
</dbReference>
<keyword evidence="4 6" id="KW-0472">Membrane</keyword>
<evidence type="ECO:0000256" key="4">
    <source>
        <dbReference type="ARBA" id="ARBA00023136"/>
    </source>
</evidence>
<proteinExistence type="predicted"/>
<dbReference type="Proteomes" id="UP000182409">
    <property type="component" value="Unassembled WGS sequence"/>
</dbReference>
<keyword evidence="2 6" id="KW-0812">Transmembrane</keyword>
<feature type="transmembrane region" description="Helical" evidence="6">
    <location>
        <begin position="179"/>
        <end position="200"/>
    </location>
</feature>
<dbReference type="GO" id="GO:0005385">
    <property type="term" value="F:zinc ion transmembrane transporter activity"/>
    <property type="evidence" value="ECO:0007669"/>
    <property type="project" value="TreeGrafter"/>
</dbReference>
<evidence type="ECO:0000256" key="6">
    <source>
        <dbReference type="SAM" id="Phobius"/>
    </source>
</evidence>
<feature type="transmembrane region" description="Helical" evidence="6">
    <location>
        <begin position="34"/>
        <end position="52"/>
    </location>
</feature>
<protein>
    <submittedName>
        <fullName evidence="7">Zinc and cadmium transporter</fullName>
    </submittedName>
</protein>
<keyword evidence="3 6" id="KW-1133">Transmembrane helix</keyword>
<evidence type="ECO:0000313" key="8">
    <source>
        <dbReference type="Proteomes" id="UP000182409"/>
    </source>
</evidence>
<dbReference type="OrthoDB" id="120689at2"/>
<evidence type="ECO:0000256" key="2">
    <source>
        <dbReference type="ARBA" id="ARBA00022692"/>
    </source>
</evidence>
<comment type="subcellular location">
    <subcellularLocation>
        <location evidence="1">Membrane</location>
        <topology evidence="1">Multi-pass membrane protein</topology>
    </subcellularLocation>
</comment>
<dbReference type="Pfam" id="PF02535">
    <property type="entry name" value="Zip"/>
    <property type="match status" value="1"/>
</dbReference>
<dbReference type="EMBL" id="FNSD01000001">
    <property type="protein sequence ID" value="SEB39929.1"/>
    <property type="molecule type" value="Genomic_DNA"/>
</dbReference>